<gene>
    <name evidence="2" type="ORF">KUTeg_013870</name>
</gene>
<protein>
    <submittedName>
        <fullName evidence="2">Uncharacterized protein</fullName>
    </submittedName>
</protein>
<comment type="caution">
    <text evidence="2">The sequence shown here is derived from an EMBL/GenBank/DDBJ whole genome shotgun (WGS) entry which is preliminary data.</text>
</comment>
<organism evidence="2 3">
    <name type="scientific">Tegillarca granosa</name>
    <name type="common">Malaysian cockle</name>
    <name type="synonym">Anadara granosa</name>
    <dbReference type="NCBI Taxonomy" id="220873"/>
    <lineage>
        <taxon>Eukaryota</taxon>
        <taxon>Metazoa</taxon>
        <taxon>Spiralia</taxon>
        <taxon>Lophotrochozoa</taxon>
        <taxon>Mollusca</taxon>
        <taxon>Bivalvia</taxon>
        <taxon>Autobranchia</taxon>
        <taxon>Pteriomorphia</taxon>
        <taxon>Arcoida</taxon>
        <taxon>Arcoidea</taxon>
        <taxon>Arcidae</taxon>
        <taxon>Tegillarca</taxon>
    </lineage>
</organism>
<evidence type="ECO:0000313" key="3">
    <source>
        <dbReference type="Proteomes" id="UP001217089"/>
    </source>
</evidence>
<feature type="compositionally biased region" description="Acidic residues" evidence="1">
    <location>
        <begin position="65"/>
        <end position="77"/>
    </location>
</feature>
<accession>A0ABQ9EYG5</accession>
<evidence type="ECO:0000256" key="1">
    <source>
        <dbReference type="SAM" id="MobiDB-lite"/>
    </source>
</evidence>
<feature type="compositionally biased region" description="Polar residues" evidence="1">
    <location>
        <begin position="82"/>
        <end position="93"/>
    </location>
</feature>
<dbReference type="Proteomes" id="UP001217089">
    <property type="component" value="Unassembled WGS sequence"/>
</dbReference>
<evidence type="ECO:0000313" key="2">
    <source>
        <dbReference type="EMBL" id="KAJ8308996.1"/>
    </source>
</evidence>
<dbReference type="EMBL" id="JARBDR010000657">
    <property type="protein sequence ID" value="KAJ8308996.1"/>
    <property type="molecule type" value="Genomic_DNA"/>
</dbReference>
<proteinExistence type="predicted"/>
<keyword evidence="3" id="KW-1185">Reference proteome</keyword>
<feature type="region of interest" description="Disordered" evidence="1">
    <location>
        <begin position="1"/>
        <end position="112"/>
    </location>
</feature>
<name>A0ABQ9EYG5_TEGGR</name>
<sequence>MMSPVPQPDEERDRGPNQDSEDNELGEVDVPNIVMNQGNSDSEDDDNDVENTGYHGYQMLSQDAVVEEDSDSSEDEPPILGASNNDGTPSDGSEQVAIHQGLEPNSGANLPSYMQKEFEQLFLA</sequence>
<reference evidence="2 3" key="1">
    <citation type="submission" date="2022-12" db="EMBL/GenBank/DDBJ databases">
        <title>Chromosome-level genome of Tegillarca granosa.</title>
        <authorList>
            <person name="Kim J."/>
        </authorList>
    </citation>
    <scope>NUCLEOTIDE SEQUENCE [LARGE SCALE GENOMIC DNA]</scope>
    <source>
        <strain evidence="2">Teg-2019</strain>
        <tissue evidence="2">Adductor muscle</tissue>
    </source>
</reference>